<keyword evidence="3" id="KW-1185">Reference proteome</keyword>
<dbReference type="Pfam" id="PF07206">
    <property type="entry name" value="Baculo_LEF-10"/>
    <property type="match status" value="1"/>
</dbReference>
<feature type="region of interest" description="Disordered" evidence="1">
    <location>
        <begin position="49"/>
        <end position="77"/>
    </location>
</feature>
<dbReference type="OrthoDB" id="28515at10239"/>
<feature type="compositionally biased region" description="Basic and acidic residues" evidence="1">
    <location>
        <begin position="67"/>
        <end position="77"/>
    </location>
</feature>
<sequence length="77" mass="8511">MIDNDDITDIIIKNNVRVVEEKYLIFYVIDVDGAIRPTCYGTIESLPAGQNAQERMSVSSTTIVSSTEKDGSEQEAI</sequence>
<name>K4EQF8_9BBAC</name>
<protein>
    <submittedName>
        <fullName evidence="2">Late expression factor 10</fullName>
    </submittedName>
</protein>
<evidence type="ECO:0000256" key="1">
    <source>
        <dbReference type="SAM" id="MobiDB-lite"/>
    </source>
</evidence>
<dbReference type="GeneID" id="13842647"/>
<gene>
    <name evidence="2" type="primary">lef-10</name>
</gene>
<dbReference type="Proteomes" id="UP000201571">
    <property type="component" value="Segment"/>
</dbReference>
<dbReference type="EMBL" id="JN408834">
    <property type="protein sequence ID" value="AER41553.1"/>
    <property type="molecule type" value="Genomic_DNA"/>
</dbReference>
<organism evidence="2 3">
    <name type="scientific">Epinotia aporema granulovirus</name>
    <dbReference type="NCBI Taxonomy" id="166056"/>
    <lineage>
        <taxon>Viruses</taxon>
        <taxon>Viruses incertae sedis</taxon>
        <taxon>Naldaviricetes</taxon>
        <taxon>Lefavirales</taxon>
        <taxon>Baculoviridae</taxon>
        <taxon>Betabaculovirus</taxon>
        <taxon>Betabaculovirus epaporemae</taxon>
    </lineage>
</organism>
<feature type="compositionally biased region" description="Low complexity" evidence="1">
    <location>
        <begin position="57"/>
        <end position="66"/>
    </location>
</feature>
<dbReference type="RefSeq" id="YP_006908635.1">
    <property type="nucleotide sequence ID" value="NC_018875.1"/>
</dbReference>
<accession>K4EQF8</accession>
<dbReference type="KEGG" id="vg:13842647"/>
<evidence type="ECO:0000313" key="2">
    <source>
        <dbReference type="EMBL" id="AER41553.1"/>
    </source>
</evidence>
<dbReference type="InterPro" id="IPR009855">
    <property type="entry name" value="Baculo_LEF-10"/>
</dbReference>
<proteinExistence type="predicted"/>
<reference evidence="2 3" key="1">
    <citation type="journal article" date="2012" name="BMC Genomics">
        <title>Genome of Epinotia aporema granulovirus (EpapGV), a polyorganotropic fast killing betabaculovirus with a novel thymidylate kinase gene.</title>
        <authorList>
            <person name="Ferrelli M.L."/>
            <person name="Salvador R."/>
            <person name="Biedma M.E."/>
            <person name="Berretta M.F."/>
            <person name="Haase S."/>
            <person name="Sciocco-Cap A."/>
            <person name="Ghiringhelli P.D."/>
            <person name="Romanowski V."/>
        </authorList>
    </citation>
    <scope>NUCLEOTIDE SEQUENCE [LARGE SCALE GENOMIC DNA]</scope>
</reference>
<evidence type="ECO:0000313" key="3">
    <source>
        <dbReference type="Proteomes" id="UP000201571"/>
    </source>
</evidence>